<organism evidence="7 8">
    <name type="scientific">Seohaeicola nanhaiensis</name>
    <dbReference type="NCBI Taxonomy" id="1387282"/>
    <lineage>
        <taxon>Bacteria</taxon>
        <taxon>Pseudomonadati</taxon>
        <taxon>Pseudomonadota</taxon>
        <taxon>Alphaproteobacteria</taxon>
        <taxon>Rhodobacterales</taxon>
        <taxon>Roseobacteraceae</taxon>
        <taxon>Seohaeicola</taxon>
    </lineage>
</organism>
<dbReference type="SUPFAM" id="SSF53613">
    <property type="entry name" value="Ribokinase-like"/>
    <property type="match status" value="1"/>
</dbReference>
<protein>
    <submittedName>
        <fullName evidence="7">Carbohydrate kinase</fullName>
        <ecNumber evidence="7">2.7.1.-</ecNumber>
    </submittedName>
</protein>
<keyword evidence="5" id="KW-0067">ATP-binding</keyword>
<feature type="domain" description="Carbohydrate kinase PfkB" evidence="6">
    <location>
        <begin position="2"/>
        <end position="301"/>
    </location>
</feature>
<dbReference type="Gene3D" id="3.40.1190.20">
    <property type="match status" value="1"/>
</dbReference>
<comment type="caution">
    <text evidence="7">The sequence shown here is derived from an EMBL/GenBank/DDBJ whole genome shotgun (WGS) entry which is preliminary data.</text>
</comment>
<dbReference type="Pfam" id="PF00294">
    <property type="entry name" value="PfkB"/>
    <property type="match status" value="1"/>
</dbReference>
<comment type="similarity">
    <text evidence="1">Belongs to the carbohydrate kinase PfkB family.</text>
</comment>
<evidence type="ECO:0000259" key="6">
    <source>
        <dbReference type="Pfam" id="PF00294"/>
    </source>
</evidence>
<dbReference type="InterPro" id="IPR050306">
    <property type="entry name" value="PfkB_Carbo_kinase"/>
</dbReference>
<dbReference type="InterPro" id="IPR011611">
    <property type="entry name" value="PfkB_dom"/>
</dbReference>
<evidence type="ECO:0000313" key="7">
    <source>
        <dbReference type="EMBL" id="MFC4667475.1"/>
    </source>
</evidence>
<keyword evidence="8" id="KW-1185">Reference proteome</keyword>
<dbReference type="CDD" id="cd01167">
    <property type="entry name" value="bac_FRK"/>
    <property type="match status" value="1"/>
</dbReference>
<evidence type="ECO:0000256" key="2">
    <source>
        <dbReference type="ARBA" id="ARBA00022679"/>
    </source>
</evidence>
<accession>A0ABV9KC21</accession>
<dbReference type="Proteomes" id="UP001595973">
    <property type="component" value="Unassembled WGS sequence"/>
</dbReference>
<evidence type="ECO:0000256" key="1">
    <source>
        <dbReference type="ARBA" id="ARBA00010688"/>
    </source>
</evidence>
<gene>
    <name evidence="7" type="ORF">ACFO5X_02810</name>
</gene>
<dbReference type="PROSITE" id="PS00584">
    <property type="entry name" value="PFKB_KINASES_2"/>
    <property type="match status" value="1"/>
</dbReference>
<keyword evidence="4 7" id="KW-0418">Kinase</keyword>
<dbReference type="InterPro" id="IPR002173">
    <property type="entry name" value="Carboh/pur_kinase_PfkB_CS"/>
</dbReference>
<dbReference type="PANTHER" id="PTHR43085">
    <property type="entry name" value="HEXOKINASE FAMILY MEMBER"/>
    <property type="match status" value="1"/>
</dbReference>
<evidence type="ECO:0000256" key="3">
    <source>
        <dbReference type="ARBA" id="ARBA00022741"/>
    </source>
</evidence>
<name>A0ABV9KC21_9RHOB</name>
<dbReference type="GO" id="GO:0016301">
    <property type="term" value="F:kinase activity"/>
    <property type="evidence" value="ECO:0007669"/>
    <property type="project" value="UniProtKB-KW"/>
</dbReference>
<sequence length="305" mass="32312">MILCCGEALIDMIPASLPDGLEAFIPHAGGAALNVAIAIGRLGAPAGLFTGLSHDMFGRQLAIAAQESKVDISLAVRSDRPTTLAFVELINGNARYVFHDENSAGRMLTEQDLPDLPQSIDTLVFGGISLIHAPAADTYAQLARREAGRRCIVMDPNIRSGFVTDEAAYRARLMGMLKVADIVKISVDDLDWLLPETEDALTALLALGPALAVLTRGSEGALAMHRDKWHVEVASRPTMVVDTVGAGDTFLAGMIVGAWESGLLSRNAVENITPNALREILSFAAAAAGVSVSRAGANPPWRHEL</sequence>
<dbReference type="EC" id="2.7.1.-" evidence="7"/>
<dbReference type="InterPro" id="IPR029056">
    <property type="entry name" value="Ribokinase-like"/>
</dbReference>
<evidence type="ECO:0000256" key="5">
    <source>
        <dbReference type="ARBA" id="ARBA00022840"/>
    </source>
</evidence>
<keyword evidence="3" id="KW-0547">Nucleotide-binding</keyword>
<proteinExistence type="inferred from homology"/>
<dbReference type="EMBL" id="JBHSGI010000002">
    <property type="protein sequence ID" value="MFC4667475.1"/>
    <property type="molecule type" value="Genomic_DNA"/>
</dbReference>
<evidence type="ECO:0000313" key="8">
    <source>
        <dbReference type="Proteomes" id="UP001595973"/>
    </source>
</evidence>
<dbReference type="RefSeq" id="WP_380715676.1">
    <property type="nucleotide sequence ID" value="NZ_JBHSGI010000002.1"/>
</dbReference>
<keyword evidence="2 7" id="KW-0808">Transferase</keyword>
<evidence type="ECO:0000256" key="4">
    <source>
        <dbReference type="ARBA" id="ARBA00022777"/>
    </source>
</evidence>
<dbReference type="PANTHER" id="PTHR43085:SF1">
    <property type="entry name" value="PSEUDOURIDINE KINASE-RELATED"/>
    <property type="match status" value="1"/>
</dbReference>
<reference evidence="8" key="1">
    <citation type="journal article" date="2019" name="Int. J. Syst. Evol. Microbiol.">
        <title>The Global Catalogue of Microorganisms (GCM) 10K type strain sequencing project: providing services to taxonomists for standard genome sequencing and annotation.</title>
        <authorList>
            <consortium name="The Broad Institute Genomics Platform"/>
            <consortium name="The Broad Institute Genome Sequencing Center for Infectious Disease"/>
            <person name="Wu L."/>
            <person name="Ma J."/>
        </authorList>
    </citation>
    <scope>NUCLEOTIDE SEQUENCE [LARGE SCALE GENOMIC DNA]</scope>
    <source>
        <strain evidence="8">CGMCC 4.7283</strain>
    </source>
</reference>